<reference evidence="2 3" key="1">
    <citation type="submission" date="2024-02" db="EMBL/GenBank/DDBJ databases">
        <title>A nitrogen-fixing paenibacillus bacterium.</title>
        <authorList>
            <person name="Zhang W.L."/>
            <person name="Chen S.F."/>
        </authorList>
    </citation>
    <scope>NUCLEOTIDE SEQUENCE [LARGE SCALE GENOMIC DNA]</scope>
    <source>
        <strain evidence="2 3">M1</strain>
    </source>
</reference>
<evidence type="ECO:0000313" key="3">
    <source>
        <dbReference type="Proteomes" id="UP001306950"/>
    </source>
</evidence>
<evidence type="ECO:0000256" key="1">
    <source>
        <dbReference type="SAM" id="Coils"/>
    </source>
</evidence>
<comment type="caution">
    <text evidence="2">The sequence shown here is derived from an EMBL/GenBank/DDBJ whole genome shotgun (WGS) entry which is preliminary data.</text>
</comment>
<evidence type="ECO:0000313" key="2">
    <source>
        <dbReference type="EMBL" id="MEF2965684.1"/>
    </source>
</evidence>
<dbReference type="RefSeq" id="WP_331845917.1">
    <property type="nucleotide sequence ID" value="NZ_JAZHPZ010000003.1"/>
</dbReference>
<protein>
    <submittedName>
        <fullName evidence="2">Uncharacterized protein</fullName>
    </submittedName>
</protein>
<feature type="coiled-coil region" evidence="1">
    <location>
        <begin position="31"/>
        <end position="58"/>
    </location>
</feature>
<keyword evidence="3" id="KW-1185">Reference proteome</keyword>
<sequence>MIIVNPKPISEIKSDKEQQTIAPLLDLYEAIATIGEELAAVQEENQRLKDELAALKGGNS</sequence>
<name>A0ABU7VS35_9BACL</name>
<dbReference type="EMBL" id="JAZHPZ010000003">
    <property type="protein sequence ID" value="MEF2965684.1"/>
    <property type="molecule type" value="Genomic_DNA"/>
</dbReference>
<gene>
    <name evidence="2" type="ORF">V3851_07565</name>
</gene>
<organism evidence="2 3">
    <name type="scientific">Paenibacillus haidiansis</name>
    <dbReference type="NCBI Taxonomy" id="1574488"/>
    <lineage>
        <taxon>Bacteria</taxon>
        <taxon>Bacillati</taxon>
        <taxon>Bacillota</taxon>
        <taxon>Bacilli</taxon>
        <taxon>Bacillales</taxon>
        <taxon>Paenibacillaceae</taxon>
        <taxon>Paenibacillus</taxon>
    </lineage>
</organism>
<keyword evidence="1" id="KW-0175">Coiled coil</keyword>
<proteinExistence type="predicted"/>
<accession>A0ABU7VS35</accession>
<dbReference type="Proteomes" id="UP001306950">
    <property type="component" value="Unassembled WGS sequence"/>
</dbReference>